<name>A0A1R3IAZ6_COCAP</name>
<accession>A0A1R3IAZ6</accession>
<dbReference type="PANTHER" id="PTHR35473:SF3">
    <property type="entry name" value="1-ACYL-SN-GLYCEROL-3-PHOSPHATE ACYLTRANSFERASE"/>
    <property type="match status" value="1"/>
</dbReference>
<organism evidence="2 3">
    <name type="scientific">Corchorus capsularis</name>
    <name type="common">Jute</name>
    <dbReference type="NCBI Taxonomy" id="210143"/>
    <lineage>
        <taxon>Eukaryota</taxon>
        <taxon>Viridiplantae</taxon>
        <taxon>Streptophyta</taxon>
        <taxon>Embryophyta</taxon>
        <taxon>Tracheophyta</taxon>
        <taxon>Spermatophyta</taxon>
        <taxon>Magnoliopsida</taxon>
        <taxon>eudicotyledons</taxon>
        <taxon>Gunneridae</taxon>
        <taxon>Pentapetalae</taxon>
        <taxon>rosids</taxon>
        <taxon>malvids</taxon>
        <taxon>Malvales</taxon>
        <taxon>Malvaceae</taxon>
        <taxon>Grewioideae</taxon>
        <taxon>Apeibeae</taxon>
        <taxon>Corchorus</taxon>
    </lineage>
</organism>
<feature type="transmembrane region" description="Helical" evidence="1">
    <location>
        <begin position="436"/>
        <end position="455"/>
    </location>
</feature>
<comment type="caution">
    <text evidence="2">The sequence shown here is derived from an EMBL/GenBank/DDBJ whole genome shotgun (WGS) entry which is preliminary data.</text>
</comment>
<gene>
    <name evidence="2" type="ORF">CCACVL1_13476</name>
</gene>
<evidence type="ECO:0000313" key="3">
    <source>
        <dbReference type="Proteomes" id="UP000188268"/>
    </source>
</evidence>
<feature type="transmembrane region" description="Helical" evidence="1">
    <location>
        <begin position="467"/>
        <end position="486"/>
    </location>
</feature>
<evidence type="ECO:0000313" key="2">
    <source>
        <dbReference type="EMBL" id="OMO79734.1"/>
    </source>
</evidence>
<dbReference type="SUPFAM" id="SSF51735">
    <property type="entry name" value="NAD(P)-binding Rossmann-fold domains"/>
    <property type="match status" value="1"/>
</dbReference>
<keyword evidence="1" id="KW-0812">Transmembrane</keyword>
<dbReference type="OrthoDB" id="424673at2759"/>
<reference evidence="2 3" key="1">
    <citation type="submission" date="2013-09" db="EMBL/GenBank/DDBJ databases">
        <title>Corchorus capsularis genome sequencing.</title>
        <authorList>
            <person name="Alam M."/>
            <person name="Haque M.S."/>
            <person name="Islam M.S."/>
            <person name="Emdad E.M."/>
            <person name="Islam M.M."/>
            <person name="Ahmed B."/>
            <person name="Halim A."/>
            <person name="Hossen Q.M.M."/>
            <person name="Hossain M.Z."/>
            <person name="Ahmed R."/>
            <person name="Khan M.M."/>
            <person name="Islam R."/>
            <person name="Rashid M.M."/>
            <person name="Khan S.A."/>
            <person name="Rahman M.S."/>
            <person name="Alam M."/>
        </authorList>
    </citation>
    <scope>NUCLEOTIDE SEQUENCE [LARGE SCALE GENOMIC DNA]</scope>
    <source>
        <strain evidence="3">cv. CVL-1</strain>
        <tissue evidence="2">Whole seedling</tissue>
    </source>
</reference>
<feature type="transmembrane region" description="Helical" evidence="1">
    <location>
        <begin position="76"/>
        <end position="95"/>
    </location>
</feature>
<dbReference type="STRING" id="210143.A0A1R3IAZ6"/>
<proteinExistence type="predicted"/>
<sequence>MNLSRVQPLSKVVVPNSLVLVTFPGSSSFLRKLNRDLRSFEVGSPAVKWRGRIVCAGGGLFPVDPWAPPNIDSKSIASQLSAFSLIPYIGFLYFITKSKSSPKLTIFGFYFLLAFVGATIPAGIYGKFSSLNNNYFQVPTLIHQYYFAHGCQIVNLLVVMTAKELIEGAVSGVRSNAESSIQSPSVKRLIYTASLIAASPEMIEAVVSGVRSIAESCIQSATVKRLIYTATSMAASPITKDGKLDFKSNINELCWTPVDITLTHGLDYMMTYTISKTLAEKEALSYNDKPNCKLEVVSLPLGLVGGETLLSYVPLSVQVMLSQLIGNSETFKALQFQQQLLGSILTVHIDDVCDAHIFCIEKPSLRVVPNSPVLVPFPGSSSFLRNLRPNPSKLNRVLRNYKDGNPGIKRKGGIVCAAGGFLPVDPWAPNIDSQSIASQLFAFSLFPYIGFLYFITKSKSSPKLTLFGFYFLLAFVGATIPAGIYAKVKYGTSLSNVDWLHGGAESLLTLTNLFIVVGLRQALRRTEDAKESTSSSVPEVKDQK</sequence>
<dbReference type="Gene3D" id="3.40.50.720">
    <property type="entry name" value="NAD(P)-binding Rossmann-like Domain"/>
    <property type="match status" value="1"/>
</dbReference>
<keyword evidence="3" id="KW-1185">Reference proteome</keyword>
<keyword evidence="1" id="KW-0472">Membrane</keyword>
<dbReference type="Gramene" id="OMO79734">
    <property type="protein sequence ID" value="OMO79734"/>
    <property type="gene ID" value="CCACVL1_13476"/>
</dbReference>
<feature type="transmembrane region" description="Helical" evidence="1">
    <location>
        <begin position="506"/>
        <end position="523"/>
    </location>
</feature>
<keyword evidence="1" id="KW-1133">Transmembrane helix</keyword>
<evidence type="ECO:0000256" key="1">
    <source>
        <dbReference type="SAM" id="Phobius"/>
    </source>
</evidence>
<dbReference type="AlphaFoldDB" id="A0A1R3IAZ6"/>
<dbReference type="InterPro" id="IPR036291">
    <property type="entry name" value="NAD(P)-bd_dom_sf"/>
</dbReference>
<dbReference type="Proteomes" id="UP000188268">
    <property type="component" value="Unassembled WGS sequence"/>
</dbReference>
<dbReference type="Pfam" id="PF12159">
    <property type="entry name" value="DUF3593"/>
    <property type="match status" value="2"/>
</dbReference>
<dbReference type="EMBL" id="AWWV01010360">
    <property type="protein sequence ID" value="OMO79734.1"/>
    <property type="molecule type" value="Genomic_DNA"/>
</dbReference>
<protein>
    <submittedName>
        <fullName evidence="2">Uncharacterized protein</fullName>
    </submittedName>
</protein>
<feature type="transmembrane region" description="Helical" evidence="1">
    <location>
        <begin position="107"/>
        <end position="126"/>
    </location>
</feature>
<dbReference type="PANTHER" id="PTHR35473">
    <property type="entry name" value="1-ACYL-SN-GLYCEROL-3-PHOSPHATE ACYLTRANSFERASE"/>
    <property type="match status" value="1"/>
</dbReference>
<dbReference type="InterPro" id="IPR021995">
    <property type="entry name" value="DUF3593"/>
</dbReference>